<dbReference type="RefSeq" id="WP_134381927.1">
    <property type="nucleotide sequence ID" value="NZ_SORX01000006.1"/>
</dbReference>
<protein>
    <submittedName>
        <fullName evidence="2">VOC family protein</fullName>
    </submittedName>
</protein>
<keyword evidence="3" id="KW-1185">Reference proteome</keyword>
<dbReference type="InterPro" id="IPR037523">
    <property type="entry name" value="VOC_core"/>
</dbReference>
<dbReference type="InterPro" id="IPR058998">
    <property type="entry name" value="YycE-like_N"/>
</dbReference>
<name>A0A4Y8LGA0_9BACL</name>
<dbReference type="InterPro" id="IPR058997">
    <property type="entry name" value="YycE-like_C"/>
</dbReference>
<comment type="caution">
    <text evidence="2">The sequence shown here is derived from an EMBL/GenBank/DDBJ whole genome shotgun (WGS) entry which is preliminary data.</text>
</comment>
<dbReference type="PROSITE" id="PS51819">
    <property type="entry name" value="VOC"/>
    <property type="match status" value="1"/>
</dbReference>
<sequence length="135" mass="15465">MEFTYFNALQIRMARPTDQMQEINRFYEEGLGLKRVAAFQDHDGYDGVMYGLPGTEVHLEFTSHKSGSPCPDPGRDQLLVFYIPNAAQLKETADRLVKMGYLQVEPENSYWTEKGVTIEDPDKWRIVLMNTEGLG</sequence>
<feature type="domain" description="VOC" evidence="1">
    <location>
        <begin position="7"/>
        <end position="131"/>
    </location>
</feature>
<organism evidence="2 3">
    <name type="scientific">Jeotgalibacillus salarius</name>
    <dbReference type="NCBI Taxonomy" id="546023"/>
    <lineage>
        <taxon>Bacteria</taxon>
        <taxon>Bacillati</taxon>
        <taxon>Bacillota</taxon>
        <taxon>Bacilli</taxon>
        <taxon>Bacillales</taxon>
        <taxon>Caryophanaceae</taxon>
        <taxon>Jeotgalibacillus</taxon>
    </lineage>
</organism>
<proteinExistence type="predicted"/>
<dbReference type="AlphaFoldDB" id="A0A4Y8LGA0"/>
<evidence type="ECO:0000313" key="2">
    <source>
        <dbReference type="EMBL" id="TFE00607.1"/>
    </source>
</evidence>
<dbReference type="OrthoDB" id="8018325at2"/>
<reference evidence="2 3" key="1">
    <citation type="submission" date="2019-03" db="EMBL/GenBank/DDBJ databases">
        <authorList>
            <person name="Yang Y."/>
        </authorList>
    </citation>
    <scope>NUCLEOTIDE SEQUENCE [LARGE SCALE GENOMIC DNA]</scope>
    <source>
        <strain evidence="2 3">ASL-1</strain>
    </source>
</reference>
<dbReference type="Pfam" id="PF22658">
    <property type="entry name" value="YycE-like_N"/>
    <property type="match status" value="1"/>
</dbReference>
<dbReference type="Pfam" id="PF22659">
    <property type="entry name" value="YycE-like_C"/>
    <property type="match status" value="1"/>
</dbReference>
<dbReference type="Proteomes" id="UP000297776">
    <property type="component" value="Unassembled WGS sequence"/>
</dbReference>
<accession>A0A4Y8LGA0</accession>
<dbReference type="CDD" id="cd06587">
    <property type="entry name" value="VOC"/>
    <property type="match status" value="1"/>
</dbReference>
<evidence type="ECO:0000259" key="1">
    <source>
        <dbReference type="PROSITE" id="PS51819"/>
    </source>
</evidence>
<dbReference type="EMBL" id="SORX01000006">
    <property type="protein sequence ID" value="TFE00607.1"/>
    <property type="molecule type" value="Genomic_DNA"/>
</dbReference>
<gene>
    <name evidence="2" type="ORF">E2626_11570</name>
</gene>
<dbReference type="InterPro" id="IPR029068">
    <property type="entry name" value="Glyas_Bleomycin-R_OHBP_Dase"/>
</dbReference>
<dbReference type="SUPFAM" id="SSF54593">
    <property type="entry name" value="Glyoxalase/Bleomycin resistance protein/Dihydroxybiphenyl dioxygenase"/>
    <property type="match status" value="1"/>
</dbReference>
<evidence type="ECO:0000313" key="3">
    <source>
        <dbReference type="Proteomes" id="UP000297776"/>
    </source>
</evidence>
<dbReference type="Gene3D" id="3.10.180.10">
    <property type="entry name" value="2,3-Dihydroxybiphenyl 1,2-Dioxygenase, domain 1"/>
    <property type="match status" value="1"/>
</dbReference>